<keyword evidence="2" id="KW-0472">Membrane</keyword>
<reference evidence="4" key="2">
    <citation type="submission" date="2019-10" db="EMBL/GenBank/DDBJ databases">
        <title>Conservation and host-specific expression of non-tandemly repeated heterogenous ribosome RNA gene in arbuscular mycorrhizal fungi.</title>
        <authorList>
            <person name="Maeda T."/>
            <person name="Kobayashi Y."/>
            <person name="Nakagawa T."/>
            <person name="Ezawa T."/>
            <person name="Yamaguchi K."/>
            <person name="Bino T."/>
            <person name="Nishimoto Y."/>
            <person name="Shigenobu S."/>
            <person name="Kawaguchi M."/>
        </authorList>
    </citation>
    <scope>NUCLEOTIDE SEQUENCE</scope>
    <source>
        <strain evidence="4">HR1</strain>
    </source>
</reference>
<feature type="compositionally biased region" description="Polar residues" evidence="1">
    <location>
        <begin position="241"/>
        <end position="263"/>
    </location>
</feature>
<proteinExistence type="predicted"/>
<feature type="region of interest" description="Disordered" evidence="1">
    <location>
        <begin position="185"/>
        <end position="269"/>
    </location>
</feature>
<dbReference type="Proteomes" id="UP000247702">
    <property type="component" value="Unassembled WGS sequence"/>
</dbReference>
<feature type="transmembrane region" description="Helical" evidence="2">
    <location>
        <begin position="123"/>
        <end position="146"/>
    </location>
</feature>
<dbReference type="AlphaFoldDB" id="A0A2Z6R2D3"/>
<keyword evidence="2" id="KW-1133">Transmembrane helix</keyword>
<dbReference type="Proteomes" id="UP000615446">
    <property type="component" value="Unassembled WGS sequence"/>
</dbReference>
<evidence type="ECO:0000313" key="3">
    <source>
        <dbReference type="EMBL" id="GBB91764.1"/>
    </source>
</evidence>
<sequence>MAQTNNNICHSSANPCIKVNDLLKPCDETLPMPPKLNDTDVIQNVNYFVGNSDEAKCWCSKEFYDLLINCTICLSGPSVNVTVNSLDEYKNDCKKYGTDFKEAKESSSLSINPPLEKKGPNKLLIALGVSTLVTLLVSLAFCIYVIRRRKKKSRVYEQLKTDYYSKGRGIDIGGRTTINENDEKELYSPSVPMPPPLAHQPQQTEQQQQQQQQQHSTDQNQPNPYNFNTAIYGEQQYYVEASQSQMPRSSYECSDDVNNSQHVYQDDLK</sequence>
<organism evidence="3 5">
    <name type="scientific">Rhizophagus clarus</name>
    <dbReference type="NCBI Taxonomy" id="94130"/>
    <lineage>
        <taxon>Eukaryota</taxon>
        <taxon>Fungi</taxon>
        <taxon>Fungi incertae sedis</taxon>
        <taxon>Mucoromycota</taxon>
        <taxon>Glomeromycotina</taxon>
        <taxon>Glomeromycetes</taxon>
        <taxon>Glomerales</taxon>
        <taxon>Glomeraceae</taxon>
        <taxon>Rhizophagus</taxon>
    </lineage>
</organism>
<accession>A0A2Z6R2D3</accession>
<protein>
    <recommendedName>
        <fullName evidence="6">Mid2 domain-containing protein</fullName>
    </recommendedName>
</protein>
<evidence type="ECO:0000313" key="4">
    <source>
        <dbReference type="EMBL" id="GES89896.1"/>
    </source>
</evidence>
<dbReference type="OrthoDB" id="2423770at2759"/>
<gene>
    <name evidence="4" type="ORF">RCL2_001677000</name>
    <name evidence="3" type="ORF">RclHR1_19130002</name>
</gene>
<evidence type="ECO:0000313" key="5">
    <source>
        <dbReference type="Proteomes" id="UP000247702"/>
    </source>
</evidence>
<keyword evidence="2" id="KW-0812">Transmembrane</keyword>
<evidence type="ECO:0000256" key="2">
    <source>
        <dbReference type="SAM" id="Phobius"/>
    </source>
</evidence>
<dbReference type="EMBL" id="BEXD01001017">
    <property type="protein sequence ID" value="GBB91764.1"/>
    <property type="molecule type" value="Genomic_DNA"/>
</dbReference>
<dbReference type="EMBL" id="BLAL01000191">
    <property type="protein sequence ID" value="GES89896.1"/>
    <property type="molecule type" value="Genomic_DNA"/>
</dbReference>
<evidence type="ECO:0008006" key="6">
    <source>
        <dbReference type="Google" id="ProtNLM"/>
    </source>
</evidence>
<reference evidence="3 5" key="1">
    <citation type="submission" date="2017-11" db="EMBL/GenBank/DDBJ databases">
        <title>The genome of Rhizophagus clarus HR1 reveals common genetic basis of auxotrophy among arbuscular mycorrhizal fungi.</title>
        <authorList>
            <person name="Kobayashi Y."/>
        </authorList>
    </citation>
    <scope>NUCLEOTIDE SEQUENCE [LARGE SCALE GENOMIC DNA]</scope>
    <source>
        <strain evidence="3 5">HR1</strain>
    </source>
</reference>
<feature type="compositionally biased region" description="Low complexity" evidence="1">
    <location>
        <begin position="200"/>
        <end position="221"/>
    </location>
</feature>
<name>A0A2Z6R2D3_9GLOM</name>
<evidence type="ECO:0000256" key="1">
    <source>
        <dbReference type="SAM" id="MobiDB-lite"/>
    </source>
</evidence>
<keyword evidence="5" id="KW-1185">Reference proteome</keyword>
<comment type="caution">
    <text evidence="3">The sequence shown here is derived from an EMBL/GenBank/DDBJ whole genome shotgun (WGS) entry which is preliminary data.</text>
</comment>